<accession>A0A8J6GRU1</accession>
<dbReference type="SMART" id="SM00386">
    <property type="entry name" value="HAT"/>
    <property type="match status" value="12"/>
</dbReference>
<dbReference type="InterPro" id="IPR003107">
    <property type="entry name" value="HAT"/>
</dbReference>
<evidence type="ECO:0000259" key="10">
    <source>
        <dbReference type="Pfam" id="PF23231"/>
    </source>
</evidence>
<feature type="compositionally biased region" description="Basic and acidic residues" evidence="9">
    <location>
        <begin position="588"/>
        <end position="600"/>
    </location>
</feature>
<dbReference type="Proteomes" id="UP000710432">
    <property type="component" value="Unassembled WGS sequence"/>
</dbReference>
<dbReference type="FunFam" id="1.25.40.10:FF:000117">
    <property type="entry name" value="Crooked neck pre-mRNA-splicing factor 1"/>
    <property type="match status" value="1"/>
</dbReference>
<dbReference type="AlphaFoldDB" id="A0A8J6GRU1"/>
<dbReference type="Pfam" id="PF23241">
    <property type="entry name" value="HAT_PRP39_C"/>
    <property type="match status" value="1"/>
</dbReference>
<evidence type="ECO:0000256" key="2">
    <source>
        <dbReference type="ARBA" id="ARBA00008644"/>
    </source>
</evidence>
<evidence type="ECO:0000256" key="9">
    <source>
        <dbReference type="SAM" id="MobiDB-lite"/>
    </source>
</evidence>
<comment type="subunit">
    <text evidence="7">Identified in the spliceosome C complex. Present in a spliceosome complex assembled in vitro containing CRNKL1, HPRP8BP and SNRPB2. Component of the minor spliceosome, which splices U12-type introns. Interacts with PPIL2 (via the PPIase cyclophilin-type domain); they may form a trimeric complex with HSP90.</text>
</comment>
<feature type="region of interest" description="Disordered" evidence="9">
    <location>
        <begin position="587"/>
        <end position="611"/>
    </location>
</feature>
<dbReference type="PANTHER" id="PTHR11246">
    <property type="entry name" value="PRE-MRNA SPLICING FACTOR"/>
    <property type="match status" value="1"/>
</dbReference>
<feature type="domain" description="Pre-mRNA-splicing factor Syf1/CRNKL1-like C-terminal HAT-repeats" evidence="10">
    <location>
        <begin position="31"/>
        <end position="309"/>
    </location>
</feature>
<proteinExistence type="inferred from homology"/>
<dbReference type="GO" id="GO:0000974">
    <property type="term" value="C:Prp19 complex"/>
    <property type="evidence" value="ECO:0007669"/>
    <property type="project" value="TreeGrafter"/>
</dbReference>
<dbReference type="GO" id="GO:0000245">
    <property type="term" value="P:spliceosomal complex assembly"/>
    <property type="evidence" value="ECO:0007669"/>
    <property type="project" value="TreeGrafter"/>
</dbReference>
<comment type="subcellular location">
    <subcellularLocation>
        <location evidence="1">Nucleus</location>
    </subcellularLocation>
</comment>
<keyword evidence="3" id="KW-0507">mRNA processing</keyword>
<comment type="caution">
    <text evidence="11">The sequence shown here is derived from an EMBL/GenBank/DDBJ whole genome shotgun (WGS) entry which is preliminary data.</text>
</comment>
<evidence type="ECO:0000256" key="3">
    <source>
        <dbReference type="ARBA" id="ARBA00022664"/>
    </source>
</evidence>
<evidence type="ECO:0000313" key="12">
    <source>
        <dbReference type="Proteomes" id="UP000710432"/>
    </source>
</evidence>
<gene>
    <name evidence="11" type="ORF">LTLLF_133245</name>
</gene>
<dbReference type="Gene3D" id="1.25.40.10">
    <property type="entry name" value="Tetratricopeptide repeat domain"/>
    <property type="match status" value="4"/>
</dbReference>
<feature type="compositionally biased region" description="Acidic residues" evidence="9">
    <location>
        <begin position="601"/>
        <end position="611"/>
    </location>
</feature>
<keyword evidence="6" id="KW-0539">Nucleus</keyword>
<evidence type="ECO:0000256" key="1">
    <source>
        <dbReference type="ARBA" id="ARBA00004123"/>
    </source>
</evidence>
<keyword evidence="5" id="KW-0508">mRNA splicing</keyword>
<comment type="similarity">
    <text evidence="2">Belongs to the crooked-neck family.</text>
</comment>
<dbReference type="EMBL" id="JAATJU010021100">
    <property type="protein sequence ID" value="KAH0514653.1"/>
    <property type="molecule type" value="Genomic_DNA"/>
</dbReference>
<protein>
    <submittedName>
        <fullName evidence="11">Crooked neck-like protein 1</fullName>
    </submittedName>
</protein>
<reference evidence="11" key="1">
    <citation type="submission" date="2020-03" db="EMBL/GenBank/DDBJ databases">
        <title>Studies in the Genomics of Life Span.</title>
        <authorList>
            <person name="Glass D."/>
        </authorList>
    </citation>
    <scope>NUCLEOTIDE SEQUENCE</scope>
    <source>
        <strain evidence="11">LTLLF</strain>
        <tissue evidence="11">Muscle</tissue>
    </source>
</reference>
<evidence type="ECO:0000256" key="8">
    <source>
        <dbReference type="SAM" id="Coils"/>
    </source>
</evidence>
<keyword evidence="4" id="KW-0677">Repeat</keyword>
<evidence type="ECO:0000256" key="5">
    <source>
        <dbReference type="ARBA" id="ARBA00023187"/>
    </source>
</evidence>
<dbReference type="InterPro" id="IPR059164">
    <property type="entry name" value="HAT_PRP39_C"/>
</dbReference>
<dbReference type="SUPFAM" id="SSF48452">
    <property type="entry name" value="TPR-like"/>
    <property type="match status" value="2"/>
</dbReference>
<evidence type="ECO:0000256" key="6">
    <source>
        <dbReference type="ARBA" id="ARBA00023242"/>
    </source>
</evidence>
<sequence length="611" mass="74118">MAASTAAGKQRIPKVAKTFEDNIRKNRTVISNWIKYAQWEESLKEIQRARSIYERALDVDYRNITLWLKYAEMEMKNRQVNHARNIWDRAITTLPRVNQFWYKYTYMEEMLGNVAGARQVFERWMEWQPEEQAWHSYINFELRYKEVERARTIYERYNWIKYARFEDKHAYFAHARKVYERAVEFFGDEHMDEHLYVAFAKFEENQKEFERVRVIYKYALDRISKQEAQELFKNYTIFEKKFGDRRGIEDIIVSKRRFQYEEEVKANPHNYDAWFDYLRLVESDAEADTVREVYERAIANVPPIQEKRHWKRYIYLWINYALYEELEAKFTFAKMWLYYAQFEIRQKNLPFARRALGTSIGKCPKNKLFKGYIELELQLREFDRCRKLYEKFLEFGPENCTSWIKFAELETILGDIDRARAIYELAISQPRLDMPEVLWKSYIDFEIEQEETERTRNLYRQLLQRTQHVKVWISFAQFELSSGKEGSVAKCRQIYEEANKTMRNCEEKEERLMLLESWRGFEDEFGTVSDKERVDKLMPEKVKKRRKVQADDGSDAGWEEYYDYIFPEDAANQPNLKLLAMAKLWKKQQQEKEAAEQDPDKDIDESESSSF</sequence>
<dbReference type="PANTHER" id="PTHR11246:SF3">
    <property type="entry name" value="CROOKED NECK-LIKE PROTEIN 1"/>
    <property type="match status" value="1"/>
</dbReference>
<dbReference type="GO" id="GO:0071014">
    <property type="term" value="C:post-mRNA release spliceosomal complex"/>
    <property type="evidence" value="ECO:0007669"/>
    <property type="project" value="TreeGrafter"/>
</dbReference>
<organism evidence="11 12">
    <name type="scientific">Microtus ochrogaster</name>
    <name type="common">Prairie vole</name>
    <dbReference type="NCBI Taxonomy" id="79684"/>
    <lineage>
        <taxon>Eukaryota</taxon>
        <taxon>Metazoa</taxon>
        <taxon>Chordata</taxon>
        <taxon>Craniata</taxon>
        <taxon>Vertebrata</taxon>
        <taxon>Euteleostomi</taxon>
        <taxon>Mammalia</taxon>
        <taxon>Eutheria</taxon>
        <taxon>Euarchontoglires</taxon>
        <taxon>Glires</taxon>
        <taxon>Rodentia</taxon>
        <taxon>Myomorpha</taxon>
        <taxon>Muroidea</taxon>
        <taxon>Cricetidae</taxon>
        <taxon>Arvicolinae</taxon>
        <taxon>Microtus</taxon>
    </lineage>
</organism>
<dbReference type="FunFam" id="1.25.40.10:FF:000075">
    <property type="entry name" value="Crooked neck pre-mRNA-splicing factor 1"/>
    <property type="match status" value="1"/>
</dbReference>
<dbReference type="InterPro" id="IPR055430">
    <property type="entry name" value="HAT_Syf1_CNRKL1_C"/>
</dbReference>
<dbReference type="Pfam" id="PF23231">
    <property type="entry name" value="HAT_Syf1_CNRKL1_C"/>
    <property type="match status" value="1"/>
</dbReference>
<keyword evidence="8" id="KW-0175">Coiled coil</keyword>
<dbReference type="GO" id="GO:0071007">
    <property type="term" value="C:U2-type catalytic step 2 spliceosome"/>
    <property type="evidence" value="ECO:0007669"/>
    <property type="project" value="TreeGrafter"/>
</dbReference>
<dbReference type="InterPro" id="IPR045075">
    <property type="entry name" value="Syf1-like"/>
</dbReference>
<dbReference type="InterPro" id="IPR011990">
    <property type="entry name" value="TPR-like_helical_dom_sf"/>
</dbReference>
<feature type="coiled-coil region" evidence="8">
    <location>
        <begin position="488"/>
        <end position="515"/>
    </location>
</feature>
<dbReference type="GO" id="GO:0071011">
    <property type="term" value="C:precatalytic spliceosome"/>
    <property type="evidence" value="ECO:0007669"/>
    <property type="project" value="TreeGrafter"/>
</dbReference>
<name>A0A8J6GRU1_MICOH</name>
<evidence type="ECO:0000256" key="7">
    <source>
        <dbReference type="ARBA" id="ARBA00065886"/>
    </source>
</evidence>
<evidence type="ECO:0000313" key="11">
    <source>
        <dbReference type="EMBL" id="KAH0514653.1"/>
    </source>
</evidence>
<evidence type="ECO:0000256" key="4">
    <source>
        <dbReference type="ARBA" id="ARBA00022737"/>
    </source>
</evidence>